<dbReference type="Proteomes" id="UP000215914">
    <property type="component" value="Unassembled WGS sequence"/>
</dbReference>
<dbReference type="Gramene" id="mRNA:HanXRQr2_Chr06g0255141">
    <property type="protein sequence ID" value="CDS:HanXRQr2_Chr06g0255141.1"/>
    <property type="gene ID" value="HanXRQr2_Chr06g0255141"/>
</dbReference>
<comment type="caution">
    <text evidence="2">The sequence shown here is derived from an EMBL/GenBank/DDBJ whole genome shotgun (WGS) entry which is preliminary data.</text>
</comment>
<proteinExistence type="predicted"/>
<dbReference type="EMBL" id="MNCJ02000321">
    <property type="protein sequence ID" value="KAF5802052.1"/>
    <property type="molecule type" value="Genomic_DNA"/>
</dbReference>
<accession>A0A9K3ISL8</accession>
<reference evidence="2" key="2">
    <citation type="submission" date="2020-06" db="EMBL/GenBank/DDBJ databases">
        <title>Helianthus annuus Genome sequencing and assembly Release 2.</title>
        <authorList>
            <person name="Gouzy J."/>
            <person name="Langlade N."/>
            <person name="Munos S."/>
        </authorList>
    </citation>
    <scope>NUCLEOTIDE SEQUENCE</scope>
    <source>
        <tissue evidence="2">Leaves</tissue>
    </source>
</reference>
<protein>
    <submittedName>
        <fullName evidence="2">Uncharacterized protein</fullName>
    </submittedName>
</protein>
<keyword evidence="1" id="KW-0472">Membrane</keyword>
<reference evidence="2" key="1">
    <citation type="journal article" date="2017" name="Nature">
        <title>The sunflower genome provides insights into oil metabolism, flowering and Asterid evolution.</title>
        <authorList>
            <person name="Badouin H."/>
            <person name="Gouzy J."/>
            <person name="Grassa C.J."/>
            <person name="Murat F."/>
            <person name="Staton S.E."/>
            <person name="Cottret L."/>
            <person name="Lelandais-Briere C."/>
            <person name="Owens G.L."/>
            <person name="Carrere S."/>
            <person name="Mayjonade B."/>
            <person name="Legrand L."/>
            <person name="Gill N."/>
            <person name="Kane N.C."/>
            <person name="Bowers J.E."/>
            <person name="Hubner S."/>
            <person name="Bellec A."/>
            <person name="Berard A."/>
            <person name="Berges H."/>
            <person name="Blanchet N."/>
            <person name="Boniface M.C."/>
            <person name="Brunel D."/>
            <person name="Catrice O."/>
            <person name="Chaidir N."/>
            <person name="Claudel C."/>
            <person name="Donnadieu C."/>
            <person name="Faraut T."/>
            <person name="Fievet G."/>
            <person name="Helmstetter N."/>
            <person name="King M."/>
            <person name="Knapp S.J."/>
            <person name="Lai Z."/>
            <person name="Le Paslier M.C."/>
            <person name="Lippi Y."/>
            <person name="Lorenzon L."/>
            <person name="Mandel J.R."/>
            <person name="Marage G."/>
            <person name="Marchand G."/>
            <person name="Marquand E."/>
            <person name="Bret-Mestries E."/>
            <person name="Morien E."/>
            <person name="Nambeesan S."/>
            <person name="Nguyen T."/>
            <person name="Pegot-Espagnet P."/>
            <person name="Pouilly N."/>
            <person name="Raftis F."/>
            <person name="Sallet E."/>
            <person name="Schiex T."/>
            <person name="Thomas J."/>
            <person name="Vandecasteele C."/>
            <person name="Vares D."/>
            <person name="Vear F."/>
            <person name="Vautrin S."/>
            <person name="Crespi M."/>
            <person name="Mangin B."/>
            <person name="Burke J.M."/>
            <person name="Salse J."/>
            <person name="Munos S."/>
            <person name="Vincourt P."/>
            <person name="Rieseberg L.H."/>
            <person name="Langlade N.B."/>
        </authorList>
    </citation>
    <scope>NUCLEOTIDE SEQUENCE</scope>
    <source>
        <tissue evidence="2">Leaves</tissue>
    </source>
</reference>
<organism evidence="2 3">
    <name type="scientific">Helianthus annuus</name>
    <name type="common">Common sunflower</name>
    <dbReference type="NCBI Taxonomy" id="4232"/>
    <lineage>
        <taxon>Eukaryota</taxon>
        <taxon>Viridiplantae</taxon>
        <taxon>Streptophyta</taxon>
        <taxon>Embryophyta</taxon>
        <taxon>Tracheophyta</taxon>
        <taxon>Spermatophyta</taxon>
        <taxon>Magnoliopsida</taxon>
        <taxon>eudicotyledons</taxon>
        <taxon>Gunneridae</taxon>
        <taxon>Pentapetalae</taxon>
        <taxon>asterids</taxon>
        <taxon>campanulids</taxon>
        <taxon>Asterales</taxon>
        <taxon>Asteraceae</taxon>
        <taxon>Asteroideae</taxon>
        <taxon>Heliantheae alliance</taxon>
        <taxon>Heliantheae</taxon>
        <taxon>Helianthus</taxon>
    </lineage>
</organism>
<sequence>MSRWLLDLFLIFNVFTSGFSFNIFVFFLFTTLRFLILVRSTLHFSFLLFLHLNFLIVLHFDFTCG</sequence>
<feature type="transmembrane region" description="Helical" evidence="1">
    <location>
        <begin position="41"/>
        <end position="60"/>
    </location>
</feature>
<name>A0A9K3ISL8_HELAN</name>
<evidence type="ECO:0000256" key="1">
    <source>
        <dbReference type="SAM" id="Phobius"/>
    </source>
</evidence>
<gene>
    <name evidence="2" type="ORF">HanXRQr2_Chr06g0255141</name>
</gene>
<evidence type="ECO:0000313" key="3">
    <source>
        <dbReference type="Proteomes" id="UP000215914"/>
    </source>
</evidence>
<feature type="transmembrane region" description="Helical" evidence="1">
    <location>
        <begin position="6"/>
        <end position="29"/>
    </location>
</feature>
<keyword evidence="1" id="KW-1133">Transmembrane helix</keyword>
<keyword evidence="1" id="KW-0812">Transmembrane</keyword>
<keyword evidence="3" id="KW-1185">Reference proteome</keyword>
<evidence type="ECO:0000313" key="2">
    <source>
        <dbReference type="EMBL" id="KAF5802052.1"/>
    </source>
</evidence>
<dbReference type="AlphaFoldDB" id="A0A9K3ISL8"/>